<evidence type="ECO:0000256" key="1">
    <source>
        <dbReference type="ARBA" id="ARBA00022553"/>
    </source>
</evidence>
<dbReference type="EMBL" id="JAQQPM010000009">
    <property type="protein sequence ID" value="KAK2075389.1"/>
    <property type="molecule type" value="Genomic_DNA"/>
</dbReference>
<feature type="compositionally biased region" description="Gly residues" evidence="3">
    <location>
        <begin position="1241"/>
        <end position="1256"/>
    </location>
</feature>
<comment type="caution">
    <text evidence="7">The sequence shown here is derived from an EMBL/GenBank/DDBJ whole genome shotgun (WGS) entry which is preliminary data.</text>
</comment>
<feature type="domain" description="Histidine kinase" evidence="4">
    <location>
        <begin position="944"/>
        <end position="1218"/>
    </location>
</feature>
<dbReference type="Proteomes" id="UP001217918">
    <property type="component" value="Unassembled WGS sequence"/>
</dbReference>
<protein>
    <submittedName>
        <fullName evidence="7">Uncharacterized protein</fullName>
    </submittedName>
</protein>
<dbReference type="InterPro" id="IPR003661">
    <property type="entry name" value="HisK_dim/P_dom"/>
</dbReference>
<dbReference type="PANTHER" id="PTHR43719:SF30">
    <property type="entry name" value="TWO-COMPONENT SYSTEM RESPONSE REGULATOR"/>
    <property type="match status" value="1"/>
</dbReference>
<dbReference type="InterPro" id="IPR050956">
    <property type="entry name" value="2C_system_His_kinase"/>
</dbReference>
<feature type="region of interest" description="Disordered" evidence="3">
    <location>
        <begin position="1241"/>
        <end position="1284"/>
    </location>
</feature>
<dbReference type="PROSITE" id="PS50112">
    <property type="entry name" value="PAS"/>
    <property type="match status" value="2"/>
</dbReference>
<dbReference type="Pfam" id="PF02518">
    <property type="entry name" value="HATPase_c"/>
    <property type="match status" value="1"/>
</dbReference>
<dbReference type="GO" id="GO:0000155">
    <property type="term" value="F:phosphorelay sensor kinase activity"/>
    <property type="evidence" value="ECO:0007669"/>
    <property type="project" value="InterPro"/>
</dbReference>
<dbReference type="InterPro" id="IPR058846">
    <property type="entry name" value="PAS-like"/>
</dbReference>
<dbReference type="NCBIfam" id="TIGR00229">
    <property type="entry name" value="sensory_box"/>
    <property type="match status" value="1"/>
</dbReference>
<dbReference type="InterPro" id="IPR001789">
    <property type="entry name" value="Sig_transdc_resp-reg_receiver"/>
</dbReference>
<evidence type="ECO:0000313" key="7">
    <source>
        <dbReference type="EMBL" id="KAK2075389.1"/>
    </source>
</evidence>
<dbReference type="InterPro" id="IPR011006">
    <property type="entry name" value="CheY-like_superfamily"/>
</dbReference>
<dbReference type="Gene3D" id="3.30.450.20">
    <property type="entry name" value="PAS domain"/>
    <property type="match status" value="3"/>
</dbReference>
<sequence length="1489" mass="162982">MHPSLHGVRLLDFLAADARPSFVVSLATTPSSVVYTSPALGGHGGLVDLVTAARERNPKLWEWVASSSADAPAICLSYGGVIWSRTLLREDLVVVAANEQAPQTSTWELKLPRKARRDAQARAEPVVPFRPRQAIAQHSAAVSADAVPTLSRRRETSPSTRTNHRRTNSTPGSLEPTCGTKTPHGQKDASTGSDAEPSRPEAPKAIKRSMTEPAWAVPEMMAVKQPYMEFIHAVDWGSTPLGPMEHWSAPLQRSVSQVLADSRPIAMYWGAEEHTTIYNEAFSKLSGSRHPFWLGRPVEDFWPEAGAVLQEMLRRGADSNKKKKKLRASTEGEWRFFVEREPDAEGQPSWLEETYLKWSMIPIHEDEELLGFIHPLLDTTSMRLWERRMKMLVELGDVLVTARDVDDYWDRTIEGLQAVDPSYDIPLAVLYSVAVQDKNLPPDERERARAPPGPNMTFRLAGTLGAPPGHPIRQPVVHLRTDDGPLATMLREVMARGAAAVRQPMLVHTEDGTLPAALLDGLHWRGFHDPCRSAVLCPIRPTKDEDIMGLLLLGLNPRRPYDNDYLQYILLLTQKLTTSFASTVLLEEEARRRRNTAVQAAYDQAELQKKLAFQTTKATESDQKFQTVAEFVPVGMCFGDDQDNITFANDAWYRITGYPTQQRISSRAFLAHVKDEDQMAVIRAYDDLRTVGQVTFEFRIKRPGLAVPSASPSASPSPSPPAQPTRTSPNFENDNLDLASLEQTPERHVLASAKAERHPDGSIIRVLTCLTDVTLHRRTAEEAVRRAQEAENLKRMAEFATVGMYDMDLSGRLLGANNVFFEMCGIPKVDLANVTVRPWETALYSEDYPTFAGKLERMIDQGKSQNLVVRLKTTWTAEDGSGQKVLAPRWVQTTLLPVSSGGAIRSFTGCLSDVSLQKWQLEREKLRKEEAIESKRQQESFIDMTSHEMRNPLGAIVHCTDSIVASMSRAQQLIAADASELRELRELVDNSIDDAETILACASHQKRIVDDILTMSKLDSKLLSMTPITVDSILLLRDAVKMFEVEARRVDINLSMVVDDSFKALGFRYLDFDPSRVNQVLINLLTNALKFTKSGPSRNVTVGISASRSRPTDATSSVTFIPRAAEGNYEQPALLNRGAPVFLSFEVKDTGTGLTEAEKKSLFKRFAQASTRTHVKYGGSGLGLFISRRLTELQNGAIGVASEPDVGSTFTFYIESYVPGAASVQEAEAAAAGTAMLATGGGSGSGSSGGGGGRAGRPGAADKGSGGSGLKTLTSAARSPGGAQLLPVVPSGGLDAPISDIKGVLVVEDNLINQQITRRHLVGYGLNVDVANHGVECLEKLRSTDRWREKGDGGGGGDDEEEKEEEDGTHDGAKTRPTSRANSDGASTATATGSGSGSPGSPRFALSIILMDVEMPLMDGLTCTRRIRALERAGRLGGGRMPIIAVSANARVEQMLEAREAGCDDVLVKPYRMPELLERMRVLVARPAR</sequence>
<dbReference type="SUPFAM" id="SSF52172">
    <property type="entry name" value="CheY-like"/>
    <property type="match status" value="2"/>
</dbReference>
<feature type="domain" description="PAS" evidence="6">
    <location>
        <begin position="789"/>
        <end position="862"/>
    </location>
</feature>
<feature type="modified residue" description="4-aspartylphosphate" evidence="2">
    <location>
        <position position="1412"/>
    </location>
</feature>
<keyword evidence="8" id="KW-1185">Reference proteome</keyword>
<organism evidence="7 8">
    <name type="scientific">Phyllachora maydis</name>
    <dbReference type="NCBI Taxonomy" id="1825666"/>
    <lineage>
        <taxon>Eukaryota</taxon>
        <taxon>Fungi</taxon>
        <taxon>Dikarya</taxon>
        <taxon>Ascomycota</taxon>
        <taxon>Pezizomycotina</taxon>
        <taxon>Sordariomycetes</taxon>
        <taxon>Sordariomycetidae</taxon>
        <taxon>Phyllachorales</taxon>
        <taxon>Phyllachoraceae</taxon>
        <taxon>Phyllachora</taxon>
    </lineage>
</organism>
<dbReference type="Gene3D" id="3.40.50.2300">
    <property type="match status" value="1"/>
</dbReference>
<feature type="domain" description="Response regulatory" evidence="5">
    <location>
        <begin position="1303"/>
        <end position="1484"/>
    </location>
</feature>
<accession>A0AAD9MFP8</accession>
<feature type="region of interest" description="Disordered" evidence="3">
    <location>
        <begin position="1346"/>
        <end position="1400"/>
    </location>
</feature>
<evidence type="ECO:0000256" key="3">
    <source>
        <dbReference type="SAM" id="MobiDB-lite"/>
    </source>
</evidence>
<proteinExistence type="predicted"/>
<feature type="compositionally biased region" description="Acidic residues" evidence="3">
    <location>
        <begin position="1357"/>
        <end position="1368"/>
    </location>
</feature>
<dbReference type="SMART" id="SM00387">
    <property type="entry name" value="HATPase_c"/>
    <property type="match status" value="1"/>
</dbReference>
<evidence type="ECO:0000313" key="8">
    <source>
        <dbReference type="Proteomes" id="UP001217918"/>
    </source>
</evidence>
<dbReference type="InterPro" id="IPR036097">
    <property type="entry name" value="HisK_dim/P_sf"/>
</dbReference>
<dbReference type="SMART" id="SM00091">
    <property type="entry name" value="PAS"/>
    <property type="match status" value="3"/>
</dbReference>
<feature type="domain" description="PAS" evidence="6">
    <location>
        <begin position="621"/>
        <end position="692"/>
    </location>
</feature>
<dbReference type="InterPro" id="IPR035965">
    <property type="entry name" value="PAS-like_dom_sf"/>
</dbReference>
<dbReference type="Gene3D" id="3.30.565.10">
    <property type="entry name" value="Histidine kinase-like ATPase, C-terminal domain"/>
    <property type="match status" value="1"/>
</dbReference>
<dbReference type="PANTHER" id="PTHR43719">
    <property type="entry name" value="TWO-COMPONENT HISTIDINE KINASE"/>
    <property type="match status" value="1"/>
</dbReference>
<dbReference type="PROSITE" id="PS50109">
    <property type="entry name" value="HIS_KIN"/>
    <property type="match status" value="1"/>
</dbReference>
<feature type="region of interest" description="Disordered" evidence="3">
    <location>
        <begin position="122"/>
        <end position="210"/>
    </location>
</feature>
<dbReference type="Gene3D" id="1.10.287.130">
    <property type="match status" value="1"/>
</dbReference>
<dbReference type="InterPro" id="IPR005467">
    <property type="entry name" value="His_kinase_dom"/>
</dbReference>
<dbReference type="SMART" id="SM00388">
    <property type="entry name" value="HisKA"/>
    <property type="match status" value="1"/>
</dbReference>
<dbReference type="InterPro" id="IPR003594">
    <property type="entry name" value="HATPase_dom"/>
</dbReference>
<evidence type="ECO:0000256" key="2">
    <source>
        <dbReference type="PROSITE-ProRule" id="PRU00169"/>
    </source>
</evidence>
<dbReference type="PRINTS" id="PR00344">
    <property type="entry name" value="BCTRLSENSOR"/>
</dbReference>
<dbReference type="CDD" id="cd00082">
    <property type="entry name" value="HisKA"/>
    <property type="match status" value="1"/>
</dbReference>
<evidence type="ECO:0000259" key="6">
    <source>
        <dbReference type="PROSITE" id="PS50112"/>
    </source>
</evidence>
<dbReference type="SUPFAM" id="SSF55785">
    <property type="entry name" value="PYP-like sensor domain (PAS domain)"/>
    <property type="match status" value="2"/>
</dbReference>
<keyword evidence="1 2" id="KW-0597">Phosphoprotein</keyword>
<dbReference type="InterPro" id="IPR004358">
    <property type="entry name" value="Sig_transdc_His_kin-like_C"/>
</dbReference>
<dbReference type="InterPro" id="IPR036890">
    <property type="entry name" value="HATPase_C_sf"/>
</dbReference>
<dbReference type="CDD" id="cd17546">
    <property type="entry name" value="REC_hyHK_CKI1_RcsC-like"/>
    <property type="match status" value="1"/>
</dbReference>
<evidence type="ECO:0000259" key="5">
    <source>
        <dbReference type="PROSITE" id="PS50110"/>
    </source>
</evidence>
<dbReference type="CDD" id="cd00130">
    <property type="entry name" value="PAS"/>
    <property type="match status" value="1"/>
</dbReference>
<feature type="region of interest" description="Disordered" evidence="3">
    <location>
        <begin position="706"/>
        <end position="734"/>
    </location>
</feature>
<dbReference type="SUPFAM" id="SSF55874">
    <property type="entry name" value="ATPase domain of HSP90 chaperone/DNA topoisomerase II/histidine kinase"/>
    <property type="match status" value="1"/>
</dbReference>
<dbReference type="Pfam" id="PF13188">
    <property type="entry name" value="PAS_8"/>
    <property type="match status" value="1"/>
</dbReference>
<reference evidence="7" key="1">
    <citation type="journal article" date="2023" name="Mol. Plant Microbe Interact.">
        <title>Elucidating the Obligate Nature and Biological Capacity of an Invasive Fungal Corn Pathogen.</title>
        <authorList>
            <person name="MacCready J.S."/>
            <person name="Roggenkamp E.M."/>
            <person name="Gdanetz K."/>
            <person name="Chilvers M.I."/>
        </authorList>
    </citation>
    <scope>NUCLEOTIDE SEQUENCE</scope>
    <source>
        <strain evidence="7">PM02</strain>
    </source>
</reference>
<name>A0AAD9MFP8_9PEZI</name>
<evidence type="ECO:0000259" key="4">
    <source>
        <dbReference type="PROSITE" id="PS50109"/>
    </source>
</evidence>
<dbReference type="Pfam" id="PF26131">
    <property type="entry name" value="PAS-like"/>
    <property type="match status" value="1"/>
</dbReference>
<dbReference type="PROSITE" id="PS50110">
    <property type="entry name" value="RESPONSE_REGULATORY"/>
    <property type="match status" value="1"/>
</dbReference>
<dbReference type="SUPFAM" id="SSF47384">
    <property type="entry name" value="Homodimeric domain of signal transducing histidine kinase"/>
    <property type="match status" value="1"/>
</dbReference>
<dbReference type="Pfam" id="PF00072">
    <property type="entry name" value="Response_reg"/>
    <property type="match status" value="1"/>
</dbReference>
<gene>
    <name evidence="7" type="ORF">P8C59_009518</name>
</gene>
<feature type="compositionally biased region" description="Polar residues" evidence="3">
    <location>
        <begin position="724"/>
        <end position="733"/>
    </location>
</feature>
<dbReference type="InterPro" id="IPR000014">
    <property type="entry name" value="PAS"/>
</dbReference>
<dbReference type="SMART" id="SM00448">
    <property type="entry name" value="REC"/>
    <property type="match status" value="1"/>
</dbReference>